<dbReference type="InterPro" id="IPR044156">
    <property type="entry name" value="Galectin-like"/>
</dbReference>
<dbReference type="InterPro" id="IPR013320">
    <property type="entry name" value="ConA-like_dom_sf"/>
</dbReference>
<comment type="caution">
    <text evidence="4">The sequence shown here is derived from an EMBL/GenBank/DDBJ whole genome shotgun (WGS) entry which is preliminary data.</text>
</comment>
<dbReference type="Pfam" id="PF00337">
    <property type="entry name" value="Gal-bind_lectin"/>
    <property type="match status" value="1"/>
</dbReference>
<dbReference type="GO" id="GO:0002548">
    <property type="term" value="P:monocyte chemotaxis"/>
    <property type="evidence" value="ECO:0007669"/>
    <property type="project" value="TreeGrafter"/>
</dbReference>
<dbReference type="GO" id="GO:0005615">
    <property type="term" value="C:extracellular space"/>
    <property type="evidence" value="ECO:0007669"/>
    <property type="project" value="TreeGrafter"/>
</dbReference>
<organism evidence="4 5">
    <name type="scientific">Anabarilius grahami</name>
    <name type="common">Kanglang fish</name>
    <name type="synonym">Barilius grahami</name>
    <dbReference type="NCBI Taxonomy" id="495550"/>
    <lineage>
        <taxon>Eukaryota</taxon>
        <taxon>Metazoa</taxon>
        <taxon>Chordata</taxon>
        <taxon>Craniata</taxon>
        <taxon>Vertebrata</taxon>
        <taxon>Euteleostomi</taxon>
        <taxon>Actinopterygii</taxon>
        <taxon>Neopterygii</taxon>
        <taxon>Teleostei</taxon>
        <taxon>Ostariophysi</taxon>
        <taxon>Cypriniformes</taxon>
        <taxon>Xenocyprididae</taxon>
        <taxon>Xenocypridinae</taxon>
        <taxon>Xenocypridinae incertae sedis</taxon>
        <taxon>Anabarilius</taxon>
    </lineage>
</organism>
<dbReference type="FunFam" id="2.60.120.200:FF:000023">
    <property type="entry name" value="Galectin"/>
    <property type="match status" value="1"/>
</dbReference>
<keyword evidence="1 2" id="KW-0430">Lectin</keyword>
<gene>
    <name evidence="4" type="ORF">DPX16_16041</name>
</gene>
<dbReference type="Gene3D" id="2.60.120.200">
    <property type="match status" value="1"/>
</dbReference>
<dbReference type="PANTHER" id="PTHR11346:SF179">
    <property type="entry name" value="GALECTIN"/>
    <property type="match status" value="1"/>
</dbReference>
<reference evidence="4 5" key="1">
    <citation type="submission" date="2018-10" db="EMBL/GenBank/DDBJ databases">
        <title>Genome assembly for a Yunnan-Guizhou Plateau 3E fish, Anabarilius grahami (Regan), and its evolutionary and genetic applications.</title>
        <authorList>
            <person name="Jiang W."/>
        </authorList>
    </citation>
    <scope>NUCLEOTIDE SEQUENCE [LARGE SCALE GENOMIC DNA]</scope>
    <source>
        <strain evidence="4">AG-KIZ</strain>
        <tissue evidence="4">Muscle</tissue>
    </source>
</reference>
<dbReference type="OrthoDB" id="8112755at2759"/>
<evidence type="ECO:0000313" key="5">
    <source>
        <dbReference type="Proteomes" id="UP000281406"/>
    </source>
</evidence>
<accession>A0A3N0YU49</accession>
<evidence type="ECO:0000256" key="1">
    <source>
        <dbReference type="ARBA" id="ARBA00022734"/>
    </source>
</evidence>
<evidence type="ECO:0000256" key="2">
    <source>
        <dbReference type="RuleBase" id="RU102079"/>
    </source>
</evidence>
<dbReference type="GO" id="GO:0030593">
    <property type="term" value="P:neutrophil chemotaxis"/>
    <property type="evidence" value="ECO:0007669"/>
    <property type="project" value="TreeGrafter"/>
</dbReference>
<dbReference type="GO" id="GO:0050918">
    <property type="term" value="P:positive chemotaxis"/>
    <property type="evidence" value="ECO:0007669"/>
    <property type="project" value="TreeGrafter"/>
</dbReference>
<name>A0A3N0YU49_ANAGA</name>
<dbReference type="GO" id="GO:0001772">
    <property type="term" value="C:immunological synapse"/>
    <property type="evidence" value="ECO:0007669"/>
    <property type="project" value="TreeGrafter"/>
</dbReference>
<dbReference type="Proteomes" id="UP000281406">
    <property type="component" value="Unassembled WGS sequence"/>
</dbReference>
<feature type="domain" description="Galectin" evidence="3">
    <location>
        <begin position="259"/>
        <end position="386"/>
    </location>
</feature>
<dbReference type="AlphaFoldDB" id="A0A3N0YU49"/>
<evidence type="ECO:0000313" key="4">
    <source>
        <dbReference type="EMBL" id="ROL49715.1"/>
    </source>
</evidence>
<dbReference type="GO" id="GO:0048246">
    <property type="term" value="P:macrophage chemotaxis"/>
    <property type="evidence" value="ECO:0007669"/>
    <property type="project" value="TreeGrafter"/>
</dbReference>
<dbReference type="GO" id="GO:0005634">
    <property type="term" value="C:nucleus"/>
    <property type="evidence" value="ECO:0007669"/>
    <property type="project" value="TreeGrafter"/>
</dbReference>
<dbReference type="SUPFAM" id="SSF49899">
    <property type="entry name" value="Concanavalin A-like lectins/glucanases"/>
    <property type="match status" value="1"/>
</dbReference>
<dbReference type="GO" id="GO:0090280">
    <property type="term" value="P:positive regulation of calcium ion import"/>
    <property type="evidence" value="ECO:0007669"/>
    <property type="project" value="TreeGrafter"/>
</dbReference>
<dbReference type="SMART" id="SM00908">
    <property type="entry name" value="Gal-bind_lectin"/>
    <property type="match status" value="1"/>
</dbReference>
<evidence type="ECO:0000259" key="3">
    <source>
        <dbReference type="PROSITE" id="PS51304"/>
    </source>
</evidence>
<dbReference type="CDD" id="cd00070">
    <property type="entry name" value="GLECT"/>
    <property type="match status" value="1"/>
</dbReference>
<dbReference type="GO" id="GO:0019863">
    <property type="term" value="F:IgE binding"/>
    <property type="evidence" value="ECO:0007669"/>
    <property type="project" value="TreeGrafter"/>
</dbReference>
<dbReference type="PANTHER" id="PTHR11346">
    <property type="entry name" value="GALECTIN"/>
    <property type="match status" value="1"/>
</dbReference>
<dbReference type="GO" id="GO:0048245">
    <property type="term" value="P:eosinophil chemotaxis"/>
    <property type="evidence" value="ECO:0007669"/>
    <property type="project" value="TreeGrafter"/>
</dbReference>
<dbReference type="InterPro" id="IPR001079">
    <property type="entry name" value="Galectin_CRD"/>
</dbReference>
<dbReference type="GO" id="GO:0045806">
    <property type="term" value="P:negative regulation of endocytosis"/>
    <property type="evidence" value="ECO:0007669"/>
    <property type="project" value="TreeGrafter"/>
</dbReference>
<dbReference type="GO" id="GO:0043236">
    <property type="term" value="F:laminin binding"/>
    <property type="evidence" value="ECO:0007669"/>
    <property type="project" value="TreeGrafter"/>
</dbReference>
<dbReference type="SMART" id="SM00276">
    <property type="entry name" value="GLECT"/>
    <property type="match status" value="1"/>
</dbReference>
<sequence length="388" mass="43242">MMFLVKHRKLGTPIHQLLEMVLRPPLILDGLVRPLVALISHPQEALPNQQPLLASPRPGHLPLVPFHPAQEPRASFLEPRASFLEPPLPRADTLQDRAYLDSSPPTLELQDSFPQCQVSSHQVGHPCHTLFLDSSLAHLGLHRAHIQMCLTHQVHLGLACTAQVALVLFHQMEAQDMEEECFLQYHQGLGVHPEGASLLNLAHQEASVQGLWDHTEGLQLQVECCHHIDLHIFEHNEQLSQSQEEDSTAAITKTPPLPYDLPLHAGIMPGLLITIMGEPVPGGDRFHVDLVRGHDVVFHFNPRFHENTIVRNTYLGGCWGPEEREGGFPFVQGRQFELKILVETDGFKVAVDGVHLLEFEHRTGGMEDVTGLHIEGDLTLFSAAPSMI</sequence>
<keyword evidence="5" id="KW-1185">Reference proteome</keyword>
<dbReference type="GO" id="GO:0048030">
    <property type="term" value="F:disaccharide binding"/>
    <property type="evidence" value="ECO:0007669"/>
    <property type="project" value="TreeGrafter"/>
</dbReference>
<proteinExistence type="predicted"/>
<dbReference type="GO" id="GO:2001237">
    <property type="term" value="P:negative regulation of extrinsic apoptotic signaling pathway"/>
    <property type="evidence" value="ECO:0007669"/>
    <property type="project" value="TreeGrafter"/>
</dbReference>
<protein>
    <recommendedName>
        <fullName evidence="2">Galectin</fullName>
    </recommendedName>
</protein>
<dbReference type="GO" id="GO:0005737">
    <property type="term" value="C:cytoplasm"/>
    <property type="evidence" value="ECO:0007669"/>
    <property type="project" value="TreeGrafter"/>
</dbReference>
<dbReference type="PROSITE" id="PS51304">
    <property type="entry name" value="GALECTIN"/>
    <property type="match status" value="1"/>
</dbReference>
<dbReference type="EMBL" id="RJVU01026577">
    <property type="protein sequence ID" value="ROL49715.1"/>
    <property type="molecule type" value="Genomic_DNA"/>
</dbReference>